<protein>
    <submittedName>
        <fullName evidence="2">ESPL1 protein</fullName>
    </submittedName>
</protein>
<feature type="compositionally biased region" description="Basic and acidic residues" evidence="1">
    <location>
        <begin position="425"/>
        <end position="454"/>
    </location>
</feature>
<organism evidence="2 3">
    <name type="scientific">Podilymbus podiceps</name>
    <name type="common">Pied-billed grebe</name>
    <dbReference type="NCBI Taxonomy" id="9252"/>
    <lineage>
        <taxon>Eukaryota</taxon>
        <taxon>Metazoa</taxon>
        <taxon>Chordata</taxon>
        <taxon>Craniata</taxon>
        <taxon>Vertebrata</taxon>
        <taxon>Euteleostomi</taxon>
        <taxon>Archelosauria</taxon>
        <taxon>Archosauria</taxon>
        <taxon>Dinosauria</taxon>
        <taxon>Saurischia</taxon>
        <taxon>Theropoda</taxon>
        <taxon>Coelurosauria</taxon>
        <taxon>Aves</taxon>
        <taxon>Neognathae</taxon>
        <taxon>Neoaves</taxon>
        <taxon>Mirandornithes</taxon>
        <taxon>Podicipediformes</taxon>
        <taxon>Podicipedidae</taxon>
        <taxon>Podilymbus</taxon>
    </lineage>
</organism>
<dbReference type="InterPro" id="IPR005314">
    <property type="entry name" value="Peptidase_C50"/>
</dbReference>
<feature type="region of interest" description="Disordered" evidence="1">
    <location>
        <begin position="204"/>
        <end position="257"/>
    </location>
</feature>
<evidence type="ECO:0000256" key="1">
    <source>
        <dbReference type="SAM" id="MobiDB-lite"/>
    </source>
</evidence>
<feature type="region of interest" description="Disordered" evidence="1">
    <location>
        <begin position="425"/>
        <end position="465"/>
    </location>
</feature>
<dbReference type="OrthoDB" id="10255632at2759"/>
<feature type="non-terminal residue" evidence="2">
    <location>
        <position position="641"/>
    </location>
</feature>
<dbReference type="GO" id="GO:0005634">
    <property type="term" value="C:nucleus"/>
    <property type="evidence" value="ECO:0007669"/>
    <property type="project" value="InterPro"/>
</dbReference>
<reference evidence="2 3" key="1">
    <citation type="submission" date="2019-09" db="EMBL/GenBank/DDBJ databases">
        <title>Bird 10,000 Genomes (B10K) Project - Family phase.</title>
        <authorList>
            <person name="Zhang G."/>
        </authorList>
    </citation>
    <scope>NUCLEOTIDE SEQUENCE [LARGE SCALE GENOMIC DNA]</scope>
    <source>
        <strain evidence="2">B10K-DU-009-04</strain>
        <tissue evidence="2">Mixed tissue sample</tissue>
    </source>
</reference>
<proteinExistence type="predicted"/>
<keyword evidence="3" id="KW-1185">Reference proteome</keyword>
<comment type="caution">
    <text evidence="2">The sequence shown here is derived from an EMBL/GenBank/DDBJ whole genome shotgun (WGS) entry which is preliminary data.</text>
</comment>
<sequence length="641" mass="68118">ALTASPELKPGKKKRLAFLTHATACPCRLCSDPALSALCLRWLLSCAQGELAAGSVAEGLALIRALLPRCAAAAARFAALLRDKLRDGSLSRDPPALELLDDLVAAGYATLALQSLASPRPAEELQEELEKGLTFLASCGPHLPGLEVARARLLLAKAVAAVCRLASKQDGAVDGVFASSWHWQLPTLMPAEPEVAAVPQTLKTDEAKPQRHKPKAAPAPAAPKPAVRKNQRAKAPAVPNPRSAFALGDPASKVSPVISRPVTRTPHQKARPCAKTCAAPRPQTPFTIFSDVSPPPAGKSRLLRAPKALGKVKSRLRVTFSDDSDAEDLAVGPVPPAPRKPPCACKAQLATGSPGFGRLRPRRGRPAAPQARAGEQRRERATRRAPRGRAEEEEERELLRAVEEEEETEEELDISLEFLQLSEEDRAVGELGDPRGRRQEGADRRHEVLRREAGEEGPGGGDPLRLAGTLSSTLPTAGDVSSLAAALELLKDAFSCVSHCPPGALYSQLCQLLALAAGNRDPLSTAYLLSESVSVTARHQLLSVIHRKIHKEKKAAGDVAERLRGLSLQEGSSHPLAELQQLFVFGSAGLGAGERDGFRTQLQQIPDGVTVCVLTLAAVQPGSVGDLLLLTRLEKDATPVT</sequence>
<dbReference type="GO" id="GO:0006508">
    <property type="term" value="P:proteolysis"/>
    <property type="evidence" value="ECO:0007669"/>
    <property type="project" value="InterPro"/>
</dbReference>
<evidence type="ECO:0000313" key="3">
    <source>
        <dbReference type="Proteomes" id="UP000555275"/>
    </source>
</evidence>
<dbReference type="AlphaFoldDB" id="A0A7L0TLL0"/>
<dbReference type="GO" id="GO:0005813">
    <property type="term" value="C:centrosome"/>
    <property type="evidence" value="ECO:0007669"/>
    <property type="project" value="TreeGrafter"/>
</dbReference>
<dbReference type="GO" id="GO:0072686">
    <property type="term" value="C:mitotic spindle"/>
    <property type="evidence" value="ECO:0007669"/>
    <property type="project" value="TreeGrafter"/>
</dbReference>
<accession>A0A7L0TLL0</accession>
<gene>
    <name evidence="2" type="primary">Espl1</name>
    <name evidence="2" type="ORF">PODPOD_R15894</name>
</gene>
<feature type="region of interest" description="Disordered" evidence="1">
    <location>
        <begin position="324"/>
        <end position="410"/>
    </location>
</feature>
<dbReference type="PANTHER" id="PTHR12792:SF0">
    <property type="entry name" value="SEPARIN"/>
    <property type="match status" value="1"/>
</dbReference>
<feature type="non-terminal residue" evidence="2">
    <location>
        <position position="1"/>
    </location>
</feature>
<dbReference type="Proteomes" id="UP000555275">
    <property type="component" value="Unassembled WGS sequence"/>
</dbReference>
<dbReference type="EMBL" id="VXAO01004412">
    <property type="protein sequence ID" value="NXL54970.1"/>
    <property type="molecule type" value="Genomic_DNA"/>
</dbReference>
<dbReference type="PANTHER" id="PTHR12792">
    <property type="entry name" value="EXTRA SPINDLE POLES 1-RELATED"/>
    <property type="match status" value="1"/>
</dbReference>
<dbReference type="GO" id="GO:0051307">
    <property type="term" value="P:meiotic chromosome separation"/>
    <property type="evidence" value="ECO:0007669"/>
    <property type="project" value="TreeGrafter"/>
</dbReference>
<dbReference type="GO" id="GO:0004197">
    <property type="term" value="F:cysteine-type endopeptidase activity"/>
    <property type="evidence" value="ECO:0007669"/>
    <property type="project" value="InterPro"/>
</dbReference>
<evidence type="ECO:0000313" key="2">
    <source>
        <dbReference type="EMBL" id="NXL54970.1"/>
    </source>
</evidence>
<name>A0A7L0TLL0_PODPO</name>
<dbReference type="GO" id="GO:0005737">
    <property type="term" value="C:cytoplasm"/>
    <property type="evidence" value="ECO:0007669"/>
    <property type="project" value="TreeGrafter"/>
</dbReference>